<dbReference type="Pfam" id="PF00024">
    <property type="entry name" value="PAN_1"/>
    <property type="match status" value="1"/>
</dbReference>
<evidence type="ECO:0000313" key="1">
    <source>
        <dbReference type="EMBL" id="EKC29967.1"/>
    </source>
</evidence>
<name>K1Q0K1_MAGGI</name>
<dbReference type="AlphaFoldDB" id="K1Q0K1"/>
<proteinExistence type="predicted"/>
<dbReference type="PROSITE" id="PS50948">
    <property type="entry name" value="PAN"/>
    <property type="match status" value="1"/>
</dbReference>
<protein>
    <submittedName>
        <fullName evidence="1">Uncharacterized protein</fullName>
    </submittedName>
</protein>
<sequence>MTEFEAKEALKPFNYSIDQNNPYLDHALRFVLASLDDDRSNNKDRECSEKILVLVVTDIVEKWSNGKRDLARLKTMGVKTLFVVVGKAADSELLKGEEILIVSSFNNSMDIQTNASHFLRNILEEGKGSCCDSSFSANQLKDTRCSTQMGNMCDIICSGVFDTKVVLATCEPNGVWSLGKEDACKGFGLHVVSLVIGAGSSLMFLVVVAIQSKKRTITPAFESPIHRSVRNNYSAPSSQMLAAEQAKVESDEDSDESDAVVYDYAEEDAEVDVRLIQKYIKRCLDSYTVYDQNTKGEGIIHVDTQKEKQCESLCNANSLCQGFRHDTSDNTCELTVGNIGTPSGSSGSRFYQRHCPKGSVTEGTGLETTTDDGVLTTLLDTKTVTMQETLSTSTTGLGQTTLSDFETSKTTEDTQTEILTTSTSPSTVNNSSFVQCVCSCRNSSMSLEENIEKRKKELQVNVDELSSSKRKLISVTDPRPSAQAIGHVGVGILVLKKNNLVKEIKLTIKRW</sequence>
<dbReference type="InParanoid" id="K1Q0K1"/>
<reference evidence="1" key="1">
    <citation type="journal article" date="2012" name="Nature">
        <title>The oyster genome reveals stress adaptation and complexity of shell formation.</title>
        <authorList>
            <person name="Zhang G."/>
            <person name="Fang X."/>
            <person name="Guo X."/>
            <person name="Li L."/>
            <person name="Luo R."/>
            <person name="Xu F."/>
            <person name="Yang P."/>
            <person name="Zhang L."/>
            <person name="Wang X."/>
            <person name="Qi H."/>
            <person name="Xiong Z."/>
            <person name="Que H."/>
            <person name="Xie Y."/>
            <person name="Holland P.W."/>
            <person name="Paps J."/>
            <person name="Zhu Y."/>
            <person name="Wu F."/>
            <person name="Chen Y."/>
            <person name="Wang J."/>
            <person name="Peng C."/>
            <person name="Meng J."/>
            <person name="Yang L."/>
            <person name="Liu J."/>
            <person name="Wen B."/>
            <person name="Zhang N."/>
            <person name="Huang Z."/>
            <person name="Zhu Q."/>
            <person name="Feng Y."/>
            <person name="Mount A."/>
            <person name="Hedgecock D."/>
            <person name="Xu Z."/>
            <person name="Liu Y."/>
            <person name="Domazet-Loso T."/>
            <person name="Du Y."/>
            <person name="Sun X."/>
            <person name="Zhang S."/>
            <person name="Liu B."/>
            <person name="Cheng P."/>
            <person name="Jiang X."/>
            <person name="Li J."/>
            <person name="Fan D."/>
            <person name="Wang W."/>
            <person name="Fu W."/>
            <person name="Wang T."/>
            <person name="Wang B."/>
            <person name="Zhang J."/>
            <person name="Peng Z."/>
            <person name="Li Y."/>
            <person name="Li N."/>
            <person name="Wang J."/>
            <person name="Chen M."/>
            <person name="He Y."/>
            <person name="Tan F."/>
            <person name="Song X."/>
            <person name="Zheng Q."/>
            <person name="Huang R."/>
            <person name="Yang H."/>
            <person name="Du X."/>
            <person name="Chen L."/>
            <person name="Yang M."/>
            <person name="Gaffney P.M."/>
            <person name="Wang S."/>
            <person name="Luo L."/>
            <person name="She Z."/>
            <person name="Ming Y."/>
            <person name="Huang W."/>
            <person name="Zhang S."/>
            <person name="Huang B."/>
            <person name="Zhang Y."/>
            <person name="Qu T."/>
            <person name="Ni P."/>
            <person name="Miao G."/>
            <person name="Wang J."/>
            <person name="Wang Q."/>
            <person name="Steinberg C.E."/>
            <person name="Wang H."/>
            <person name="Li N."/>
            <person name="Qian L."/>
            <person name="Zhang G."/>
            <person name="Li Y."/>
            <person name="Yang H."/>
            <person name="Liu X."/>
            <person name="Wang J."/>
            <person name="Yin Y."/>
            <person name="Wang J."/>
        </authorList>
    </citation>
    <scope>NUCLEOTIDE SEQUENCE [LARGE SCALE GENOMIC DNA]</scope>
    <source>
        <strain evidence="1">05x7-T-G4-1.051#20</strain>
    </source>
</reference>
<organism evidence="1">
    <name type="scientific">Magallana gigas</name>
    <name type="common">Pacific oyster</name>
    <name type="synonym">Crassostrea gigas</name>
    <dbReference type="NCBI Taxonomy" id="29159"/>
    <lineage>
        <taxon>Eukaryota</taxon>
        <taxon>Metazoa</taxon>
        <taxon>Spiralia</taxon>
        <taxon>Lophotrochozoa</taxon>
        <taxon>Mollusca</taxon>
        <taxon>Bivalvia</taxon>
        <taxon>Autobranchia</taxon>
        <taxon>Pteriomorphia</taxon>
        <taxon>Ostreida</taxon>
        <taxon>Ostreoidea</taxon>
        <taxon>Ostreidae</taxon>
        <taxon>Magallana</taxon>
    </lineage>
</organism>
<accession>K1Q0K1</accession>
<gene>
    <name evidence="1" type="ORF">CGI_10004505</name>
</gene>
<dbReference type="InterPro" id="IPR003609">
    <property type="entry name" value="Pan_app"/>
</dbReference>
<dbReference type="EMBL" id="JH817032">
    <property type="protein sequence ID" value="EKC29967.1"/>
    <property type="molecule type" value="Genomic_DNA"/>
</dbReference>
<dbReference type="HOGENOM" id="CLU_533459_0_0_1"/>